<feature type="signal peptide" evidence="1">
    <location>
        <begin position="1"/>
        <end position="21"/>
    </location>
</feature>
<dbReference type="Gene3D" id="1.25.40.10">
    <property type="entry name" value="Tetratricopeptide repeat domain"/>
    <property type="match status" value="1"/>
</dbReference>
<dbReference type="Proteomes" id="UP000257131">
    <property type="component" value="Unassembled WGS sequence"/>
</dbReference>
<accession>A0A3D9BRL5</accession>
<dbReference type="InterPro" id="IPR007655">
    <property type="entry name" value="Slam_C"/>
</dbReference>
<name>A0A3D9BRL5_9RHOB</name>
<keyword evidence="4" id="KW-1185">Reference proteome</keyword>
<dbReference type="SUPFAM" id="SSF48452">
    <property type="entry name" value="TPR-like"/>
    <property type="match status" value="1"/>
</dbReference>
<dbReference type="Pfam" id="PF14559">
    <property type="entry name" value="TPR_19"/>
    <property type="match status" value="1"/>
</dbReference>
<evidence type="ECO:0000259" key="2">
    <source>
        <dbReference type="Pfam" id="PF04575"/>
    </source>
</evidence>
<protein>
    <submittedName>
        <fullName evidence="3">DUF560 domain-containing protein</fullName>
    </submittedName>
</protein>
<feature type="chain" id="PRO_5017774564" evidence="1">
    <location>
        <begin position="22"/>
        <end position="400"/>
    </location>
</feature>
<comment type="caution">
    <text evidence="3">The sequence shown here is derived from an EMBL/GenBank/DDBJ whole genome shotgun (WGS) entry which is preliminary data.</text>
</comment>
<proteinExistence type="predicted"/>
<evidence type="ECO:0000256" key="1">
    <source>
        <dbReference type="SAM" id="SignalP"/>
    </source>
</evidence>
<reference evidence="3 4" key="1">
    <citation type="journal article" date="2017" name="Int. J. Syst. Evol. Microbiol.">
        <title>Rhodosalinus sediminis gen. nov., sp. nov., isolated from marine saltern.</title>
        <authorList>
            <person name="Guo L.Y."/>
            <person name="Ling S.K."/>
            <person name="Li C.M."/>
            <person name="Chen G.J."/>
            <person name="Du Z.J."/>
        </authorList>
    </citation>
    <scope>NUCLEOTIDE SEQUENCE [LARGE SCALE GENOMIC DNA]</scope>
    <source>
        <strain evidence="3 4">WDN1C137</strain>
    </source>
</reference>
<dbReference type="RefSeq" id="WP_115980032.1">
    <property type="nucleotide sequence ID" value="NZ_QOHR01000013.1"/>
</dbReference>
<dbReference type="EMBL" id="QOHR01000013">
    <property type="protein sequence ID" value="REC56174.1"/>
    <property type="molecule type" value="Genomic_DNA"/>
</dbReference>
<dbReference type="Pfam" id="PF04575">
    <property type="entry name" value="SlipAM"/>
    <property type="match status" value="1"/>
</dbReference>
<sequence>MLRLSLAALFVCFQLLHPAAAADPARGASVDAEAWARGIAAVRAGAPAEAVPHLERAVSSAPDHAGLRLDLGVAHFLADNDRKARFHIDAALSGRLSDDAERLARRLLARLDRRRVWRTRLRFAIVPQSNAAQRSDLREIRIGNLVLTPNETDEPGTALSYGVSVTYTPRFEDGWRGRLRLGLSGEVYENDDWNETSAALEAGLTRKRGDRRIGGGVLAREHYLAGERFSYDRGLYATYRDRLSRRTRVSARVEAGAREAPDRPERDAGFGSVSVTLRHAPSPRWLLSGGVSASRIDARSEAESRRIAGLTLGVTRAFDGGWVASLDARLSRERRDGPAPVFGERRDETTRALGLRLLNRDLTWRGATPVLKLEYEERAANIAYFGYDNTSVSVGLTRSF</sequence>
<dbReference type="AlphaFoldDB" id="A0A3D9BRL5"/>
<gene>
    <name evidence="3" type="ORF">DRV84_10120</name>
</gene>
<evidence type="ECO:0000313" key="3">
    <source>
        <dbReference type="EMBL" id="REC56174.1"/>
    </source>
</evidence>
<keyword evidence="1" id="KW-0732">Signal</keyword>
<feature type="domain" description="Surface lipoprotein assembly modifier C-terminal" evidence="2">
    <location>
        <begin position="117"/>
        <end position="400"/>
    </location>
</feature>
<dbReference type="InterPro" id="IPR011990">
    <property type="entry name" value="TPR-like_helical_dom_sf"/>
</dbReference>
<dbReference type="OrthoDB" id="7815280at2"/>
<evidence type="ECO:0000313" key="4">
    <source>
        <dbReference type="Proteomes" id="UP000257131"/>
    </source>
</evidence>
<organism evidence="3 4">
    <name type="scientific">Rhodosalinus sediminis</name>
    <dbReference type="NCBI Taxonomy" id="1940533"/>
    <lineage>
        <taxon>Bacteria</taxon>
        <taxon>Pseudomonadati</taxon>
        <taxon>Pseudomonadota</taxon>
        <taxon>Alphaproteobacteria</taxon>
        <taxon>Rhodobacterales</taxon>
        <taxon>Paracoccaceae</taxon>
        <taxon>Rhodosalinus</taxon>
    </lineage>
</organism>